<evidence type="ECO:0000313" key="3">
    <source>
        <dbReference type="Proteomes" id="UP001328107"/>
    </source>
</evidence>
<dbReference type="Proteomes" id="UP001328107">
    <property type="component" value="Unassembled WGS sequence"/>
</dbReference>
<keyword evidence="3" id="KW-1185">Reference proteome</keyword>
<evidence type="ECO:0000256" key="1">
    <source>
        <dbReference type="SAM" id="SignalP"/>
    </source>
</evidence>
<dbReference type="GO" id="GO:0016298">
    <property type="term" value="F:lipase activity"/>
    <property type="evidence" value="ECO:0007669"/>
    <property type="project" value="TreeGrafter"/>
</dbReference>
<gene>
    <name evidence="2" type="ORF">PMAYCL1PPCAC_31525</name>
</gene>
<name>A0AAN5DFV9_9BILA</name>
<evidence type="ECO:0008006" key="4">
    <source>
        <dbReference type="Google" id="ProtNLM"/>
    </source>
</evidence>
<proteinExistence type="predicted"/>
<dbReference type="InterPro" id="IPR029058">
    <property type="entry name" value="AB_hydrolase_fold"/>
</dbReference>
<keyword evidence="1" id="KW-0732">Signal</keyword>
<sequence length="330" mass="35857">MNLLFALATAAAAAASSQHGPFTKDLVEFLEKSPQLNEYLLSVYKDFGETGSFGGRATKGEKISRQPVVFVHGSSDSALHHSKMASGWTNSVEYFKEHGYSTSELYGLTYGSRDINYSLESRIMCRDLLGLRRFIEVILQYTEASKIDIIAHSMGVTMARMAVKGGEVHLMGESCHLGSSLADRIDAFVGISGANYGLCMCLMSGLTHLPACGQSGFAPGKCGRSRASIADCMDDTGCDGEDDYASVLSSTNAAGEKTADFVASLWSDGDSFLGRNNLVWGRKTSLIPGSDLSHTYTKMDHFQTKDKTLRDQLSLVNEHAIHIGRTKRHH</sequence>
<dbReference type="FunFam" id="3.40.50.1820:FF:000191">
    <property type="entry name" value="LIPaSe related"/>
    <property type="match status" value="1"/>
</dbReference>
<feature type="signal peptide" evidence="1">
    <location>
        <begin position="1"/>
        <end position="17"/>
    </location>
</feature>
<dbReference type="SUPFAM" id="SSF53474">
    <property type="entry name" value="alpha/beta-Hydrolases"/>
    <property type="match status" value="1"/>
</dbReference>
<dbReference type="GO" id="GO:0016042">
    <property type="term" value="P:lipid catabolic process"/>
    <property type="evidence" value="ECO:0007669"/>
    <property type="project" value="InterPro"/>
</dbReference>
<dbReference type="AlphaFoldDB" id="A0AAN5DFV9"/>
<evidence type="ECO:0000313" key="2">
    <source>
        <dbReference type="EMBL" id="GMR61330.1"/>
    </source>
</evidence>
<dbReference type="Gene3D" id="3.40.50.1820">
    <property type="entry name" value="alpha/beta hydrolase"/>
    <property type="match status" value="1"/>
</dbReference>
<reference evidence="3" key="1">
    <citation type="submission" date="2022-10" db="EMBL/GenBank/DDBJ databases">
        <title>Genome assembly of Pristionchus species.</title>
        <authorList>
            <person name="Yoshida K."/>
            <person name="Sommer R.J."/>
        </authorList>
    </citation>
    <scope>NUCLEOTIDE SEQUENCE [LARGE SCALE GENOMIC DNA]</scope>
    <source>
        <strain evidence="3">RS5460</strain>
    </source>
</reference>
<dbReference type="Pfam" id="PF01674">
    <property type="entry name" value="Lipase_2"/>
    <property type="match status" value="1"/>
</dbReference>
<dbReference type="PANTHER" id="PTHR32015">
    <property type="entry name" value="FASTING INDUCED LIPASE"/>
    <property type="match status" value="1"/>
</dbReference>
<dbReference type="InterPro" id="IPR002918">
    <property type="entry name" value="Lipase_EstA/Esterase_EstB"/>
</dbReference>
<organism evidence="2 3">
    <name type="scientific">Pristionchus mayeri</name>
    <dbReference type="NCBI Taxonomy" id="1317129"/>
    <lineage>
        <taxon>Eukaryota</taxon>
        <taxon>Metazoa</taxon>
        <taxon>Ecdysozoa</taxon>
        <taxon>Nematoda</taxon>
        <taxon>Chromadorea</taxon>
        <taxon>Rhabditida</taxon>
        <taxon>Rhabditina</taxon>
        <taxon>Diplogasteromorpha</taxon>
        <taxon>Diplogasteroidea</taxon>
        <taxon>Neodiplogasteridae</taxon>
        <taxon>Pristionchus</taxon>
    </lineage>
</organism>
<accession>A0AAN5DFV9</accession>
<dbReference type="PANTHER" id="PTHR32015:SF9">
    <property type="entry name" value="LIPASE RELATED-RELATED"/>
    <property type="match status" value="1"/>
</dbReference>
<protein>
    <recommendedName>
        <fullName evidence="4">Lipase</fullName>
    </recommendedName>
</protein>
<dbReference type="EMBL" id="BTRK01000006">
    <property type="protein sequence ID" value="GMR61330.1"/>
    <property type="molecule type" value="Genomic_DNA"/>
</dbReference>
<comment type="caution">
    <text evidence="2">The sequence shown here is derived from an EMBL/GenBank/DDBJ whole genome shotgun (WGS) entry which is preliminary data.</text>
</comment>
<feature type="chain" id="PRO_5042871548" description="Lipase" evidence="1">
    <location>
        <begin position="18"/>
        <end position="330"/>
    </location>
</feature>